<keyword evidence="3" id="KW-1185">Reference proteome</keyword>
<feature type="transmembrane region" description="Helical" evidence="1">
    <location>
        <begin position="29"/>
        <end position="50"/>
    </location>
</feature>
<feature type="transmembrane region" description="Helical" evidence="1">
    <location>
        <begin position="101"/>
        <end position="123"/>
    </location>
</feature>
<organism evidence="2 3">
    <name type="scientific">Lactarius akahatsu</name>
    <dbReference type="NCBI Taxonomy" id="416441"/>
    <lineage>
        <taxon>Eukaryota</taxon>
        <taxon>Fungi</taxon>
        <taxon>Dikarya</taxon>
        <taxon>Basidiomycota</taxon>
        <taxon>Agaricomycotina</taxon>
        <taxon>Agaricomycetes</taxon>
        <taxon>Russulales</taxon>
        <taxon>Russulaceae</taxon>
        <taxon>Lactarius</taxon>
    </lineage>
</organism>
<keyword evidence="1" id="KW-1133">Transmembrane helix</keyword>
<sequence length="350" mass="38920">MSSDSSNTTIVYVTVFDSDLYGLTVYDNLIVGIIYGVYIVLYVTSAHILLRKPGFASSRPRMIMFGTTTFMFAMGIIALVLEIALGFQQNQYVWSPYRVNVVFAVEATITRLMYILSDIICAWRAVVLWNRDKRVIATLLILILGTTVAGGYELGVTLRPSFEFNTPYYYSIQDGSVPETTGDSGPLIMVGPTLGTNLVSTGLIAWKAWQHRVSFRKDLHEGSGSVMVERVLALLIESGFIYCCLWVVYLISALGVIPGFIVMEHVLFFSSGLYPTLIIILVAMQKSLIEYSTCSTRMQFANGPALGQTRAGNMPRHLYSIRREYASGSDMRVPSMVFMKTSDEEKGPSL</sequence>
<evidence type="ECO:0000256" key="1">
    <source>
        <dbReference type="SAM" id="Phobius"/>
    </source>
</evidence>
<keyword evidence="1" id="KW-0812">Transmembrane</keyword>
<feature type="transmembrane region" description="Helical" evidence="1">
    <location>
        <begin position="187"/>
        <end position="209"/>
    </location>
</feature>
<dbReference type="AlphaFoldDB" id="A0AAD4L5V5"/>
<keyword evidence="1" id="KW-0472">Membrane</keyword>
<feature type="transmembrane region" description="Helical" evidence="1">
    <location>
        <begin position="257"/>
        <end position="283"/>
    </location>
</feature>
<evidence type="ECO:0000313" key="3">
    <source>
        <dbReference type="Proteomes" id="UP001201163"/>
    </source>
</evidence>
<dbReference type="Proteomes" id="UP001201163">
    <property type="component" value="Unassembled WGS sequence"/>
</dbReference>
<accession>A0AAD4L5V5</accession>
<reference evidence="2" key="1">
    <citation type="submission" date="2022-01" db="EMBL/GenBank/DDBJ databases">
        <title>Comparative genomics reveals a dynamic genome evolution in the ectomycorrhizal milk-cap (Lactarius) mushrooms.</title>
        <authorList>
            <consortium name="DOE Joint Genome Institute"/>
            <person name="Lebreton A."/>
            <person name="Tang N."/>
            <person name="Kuo A."/>
            <person name="LaButti K."/>
            <person name="Drula E."/>
            <person name="Barry K."/>
            <person name="Clum A."/>
            <person name="Lipzen A."/>
            <person name="Mousain D."/>
            <person name="Ng V."/>
            <person name="Wang R."/>
            <person name="Wang X."/>
            <person name="Dai Y."/>
            <person name="Henrissat B."/>
            <person name="Grigoriev I.V."/>
            <person name="Guerin-Laguette A."/>
            <person name="Yu F."/>
            <person name="Martin F.M."/>
        </authorList>
    </citation>
    <scope>NUCLEOTIDE SEQUENCE</scope>
    <source>
        <strain evidence="2">QP</strain>
    </source>
</reference>
<feature type="transmembrane region" description="Helical" evidence="1">
    <location>
        <begin position="62"/>
        <end position="81"/>
    </location>
</feature>
<name>A0AAD4L5V5_9AGAM</name>
<feature type="transmembrane region" description="Helical" evidence="1">
    <location>
        <begin position="135"/>
        <end position="152"/>
    </location>
</feature>
<protein>
    <submittedName>
        <fullName evidence="2">Uncharacterized protein</fullName>
    </submittedName>
</protein>
<gene>
    <name evidence="2" type="ORF">EDB92DRAFT_1953240</name>
</gene>
<feature type="transmembrane region" description="Helical" evidence="1">
    <location>
        <begin position="230"/>
        <end position="251"/>
    </location>
</feature>
<evidence type="ECO:0000313" key="2">
    <source>
        <dbReference type="EMBL" id="KAH8981337.1"/>
    </source>
</evidence>
<dbReference type="EMBL" id="JAKELL010000118">
    <property type="protein sequence ID" value="KAH8981337.1"/>
    <property type="molecule type" value="Genomic_DNA"/>
</dbReference>
<comment type="caution">
    <text evidence="2">The sequence shown here is derived from an EMBL/GenBank/DDBJ whole genome shotgun (WGS) entry which is preliminary data.</text>
</comment>
<proteinExistence type="predicted"/>